<feature type="non-terminal residue" evidence="1">
    <location>
        <position position="58"/>
    </location>
</feature>
<protein>
    <submittedName>
        <fullName evidence="1">Uncharacterized protein</fullName>
    </submittedName>
</protein>
<dbReference type="InterPro" id="IPR000648">
    <property type="entry name" value="Oxysterol-bd"/>
</dbReference>
<dbReference type="SUPFAM" id="SSF144000">
    <property type="entry name" value="Oxysterol-binding protein-like"/>
    <property type="match status" value="1"/>
</dbReference>
<dbReference type="InterPro" id="IPR037239">
    <property type="entry name" value="OSBP_sf"/>
</dbReference>
<dbReference type="AlphaFoldDB" id="A0AA41S728"/>
<dbReference type="Proteomes" id="UP001177140">
    <property type="component" value="Unassembled WGS sequence"/>
</dbReference>
<name>A0AA41S728_PAPNU</name>
<dbReference type="EMBL" id="JAJJMA010093763">
    <property type="protein sequence ID" value="MCL7029745.1"/>
    <property type="molecule type" value="Genomic_DNA"/>
</dbReference>
<dbReference type="GO" id="GO:0008289">
    <property type="term" value="F:lipid binding"/>
    <property type="evidence" value="ECO:0007669"/>
    <property type="project" value="InterPro"/>
</dbReference>
<sequence length="58" mass="6492">TRVTLKRDGVVLDLVPPPSKANNIVVGKTWIDILGNLTMTNMTTGDKVVLHFKPSRWF</sequence>
<accession>A0AA41S728</accession>
<reference evidence="1" key="1">
    <citation type="submission" date="2022-03" db="EMBL/GenBank/DDBJ databases">
        <title>A functionally conserved STORR gene fusion in Papaver species that diverged 16.8 million years ago.</title>
        <authorList>
            <person name="Catania T."/>
        </authorList>
    </citation>
    <scope>NUCLEOTIDE SEQUENCE</scope>
    <source>
        <strain evidence="1">S-191538</strain>
    </source>
</reference>
<keyword evidence="2" id="KW-1185">Reference proteome</keyword>
<evidence type="ECO:0000313" key="1">
    <source>
        <dbReference type="EMBL" id="MCL7029745.1"/>
    </source>
</evidence>
<dbReference type="Pfam" id="PF01237">
    <property type="entry name" value="Oxysterol_BP"/>
    <property type="match status" value="1"/>
</dbReference>
<organism evidence="1 2">
    <name type="scientific">Papaver nudicaule</name>
    <name type="common">Iceland poppy</name>
    <dbReference type="NCBI Taxonomy" id="74823"/>
    <lineage>
        <taxon>Eukaryota</taxon>
        <taxon>Viridiplantae</taxon>
        <taxon>Streptophyta</taxon>
        <taxon>Embryophyta</taxon>
        <taxon>Tracheophyta</taxon>
        <taxon>Spermatophyta</taxon>
        <taxon>Magnoliopsida</taxon>
        <taxon>Ranunculales</taxon>
        <taxon>Papaveraceae</taxon>
        <taxon>Papaveroideae</taxon>
        <taxon>Papaver</taxon>
    </lineage>
</organism>
<gene>
    <name evidence="1" type="ORF">MKW94_001026</name>
</gene>
<proteinExistence type="predicted"/>
<comment type="caution">
    <text evidence="1">The sequence shown here is derived from an EMBL/GenBank/DDBJ whole genome shotgun (WGS) entry which is preliminary data.</text>
</comment>
<evidence type="ECO:0000313" key="2">
    <source>
        <dbReference type="Proteomes" id="UP001177140"/>
    </source>
</evidence>
<feature type="non-terminal residue" evidence="1">
    <location>
        <position position="1"/>
    </location>
</feature>
<dbReference type="Gene3D" id="2.40.160.120">
    <property type="match status" value="1"/>
</dbReference>